<dbReference type="EMBL" id="CP048209">
    <property type="protein sequence ID" value="QHT63531.1"/>
    <property type="molecule type" value="Genomic_DNA"/>
</dbReference>
<dbReference type="PANTHER" id="PTHR42850">
    <property type="entry name" value="METALLOPHOSPHOESTERASE"/>
    <property type="match status" value="1"/>
</dbReference>
<dbReference type="Gene3D" id="3.60.21.10">
    <property type="match status" value="1"/>
</dbReference>
<dbReference type="InterPro" id="IPR029052">
    <property type="entry name" value="Metallo-depent_PP-like"/>
</dbReference>
<dbReference type="AlphaFoldDB" id="A0A6C0G5Q6"/>
<name>A0A6C0G5Q6_9BACL</name>
<accession>A0A6C0G5Q6</accession>
<dbReference type="SUPFAM" id="SSF56300">
    <property type="entry name" value="Metallo-dependent phosphatases"/>
    <property type="match status" value="1"/>
</dbReference>
<evidence type="ECO:0000259" key="1">
    <source>
        <dbReference type="Pfam" id="PF00149"/>
    </source>
</evidence>
<protein>
    <submittedName>
        <fullName evidence="2">Serine/threonine protein phosphatase</fullName>
    </submittedName>
</protein>
<reference evidence="2 3" key="1">
    <citation type="submission" date="2020-01" db="EMBL/GenBank/DDBJ databases">
        <title>Paenibacillus sp. nov., isolated from tomato rhizosphere.</title>
        <authorList>
            <person name="Weon H.-Y."/>
            <person name="Lee S.A."/>
        </authorList>
    </citation>
    <scope>NUCLEOTIDE SEQUENCE [LARGE SCALE GENOMIC DNA]</scope>
    <source>
        <strain evidence="2 3">12200R-189</strain>
    </source>
</reference>
<organism evidence="2 3">
    <name type="scientific">Paenibacillus lycopersici</name>
    <dbReference type="NCBI Taxonomy" id="2704462"/>
    <lineage>
        <taxon>Bacteria</taxon>
        <taxon>Bacillati</taxon>
        <taxon>Bacillota</taxon>
        <taxon>Bacilli</taxon>
        <taxon>Bacillales</taxon>
        <taxon>Paenibacillaceae</taxon>
        <taxon>Paenibacillus</taxon>
    </lineage>
</organism>
<dbReference type="Proteomes" id="UP000476064">
    <property type="component" value="Chromosome"/>
</dbReference>
<evidence type="ECO:0000313" key="2">
    <source>
        <dbReference type="EMBL" id="QHT63531.1"/>
    </source>
</evidence>
<feature type="domain" description="Calcineurin-like phosphoesterase" evidence="1">
    <location>
        <begin position="11"/>
        <end position="166"/>
    </location>
</feature>
<proteinExistence type="predicted"/>
<gene>
    <name evidence="2" type="ORF">GXP70_28630</name>
</gene>
<dbReference type="InterPro" id="IPR050126">
    <property type="entry name" value="Ap4A_hydrolase"/>
</dbReference>
<dbReference type="InterPro" id="IPR004843">
    <property type="entry name" value="Calcineurin-like_PHP"/>
</dbReference>
<dbReference type="PANTHER" id="PTHR42850:SF4">
    <property type="entry name" value="ZINC-DEPENDENT ENDOPOLYPHOSPHATASE"/>
    <property type="match status" value="1"/>
</dbReference>
<sequence length="218" mass="23896">MVNSQLNLRSRLLAISDIHGCETGLKKLLASAGYSPSRDRLVLLGDYIDAGNPGTYGTLRYIRALAQQGACVLPGNHELKLLRRLEDAPSSDAEAKTWRSWISGLPRYLLEDGYLFVHAGIRQGVGLDRQSLTDLTEIREGFLDRPAEDGLTVVFGHTPTSRLGAQPGNLWFGEGKIGIDTGAKHGQRLTLFDVHPRIGYWCATGPEANTADVNTTYY</sequence>
<dbReference type="Pfam" id="PF00149">
    <property type="entry name" value="Metallophos"/>
    <property type="match status" value="1"/>
</dbReference>
<dbReference type="GO" id="GO:0005737">
    <property type="term" value="C:cytoplasm"/>
    <property type="evidence" value="ECO:0007669"/>
    <property type="project" value="TreeGrafter"/>
</dbReference>
<dbReference type="GO" id="GO:0016791">
    <property type="term" value="F:phosphatase activity"/>
    <property type="evidence" value="ECO:0007669"/>
    <property type="project" value="TreeGrafter"/>
</dbReference>
<dbReference type="RefSeq" id="WP_162360091.1">
    <property type="nucleotide sequence ID" value="NZ_CP048209.1"/>
</dbReference>
<dbReference type="KEGG" id="plyc:GXP70_28630"/>
<evidence type="ECO:0000313" key="3">
    <source>
        <dbReference type="Proteomes" id="UP000476064"/>
    </source>
</evidence>
<keyword evidence="3" id="KW-1185">Reference proteome</keyword>